<dbReference type="Proteomes" id="UP000728106">
    <property type="component" value="Unassembled WGS sequence"/>
</dbReference>
<evidence type="ECO:0000313" key="3">
    <source>
        <dbReference type="Proteomes" id="UP000728106"/>
    </source>
</evidence>
<protein>
    <recommendedName>
        <fullName evidence="1">Phage neck terminator protein gp12-like domain-containing protein</fullName>
    </recommendedName>
</protein>
<dbReference type="NCBIfam" id="NF047498">
    <property type="entry name" value="LIC_12616_fam"/>
    <property type="match status" value="1"/>
</dbReference>
<evidence type="ECO:0000313" key="2">
    <source>
        <dbReference type="EMBL" id="MBJ7637902.1"/>
    </source>
</evidence>
<dbReference type="RefSeq" id="WP_135797528.1">
    <property type="nucleotide sequence ID" value="NZ_CP027565.1"/>
</dbReference>
<reference evidence="2 3" key="1">
    <citation type="journal article" date="2021" name="Int. J. Food Microbiol.">
        <title>Safety demonstration of a microbial species for use in the food chain: Weissella confusa.</title>
        <authorList>
            <person name="Bourdichon F."/>
            <person name="Patrone V."/>
            <person name="Fontana A."/>
            <person name="Milani G."/>
            <person name="Morelli L."/>
        </authorList>
    </citation>
    <scope>NUCLEOTIDE SEQUENCE [LARGE SCALE GENOMIC DNA]</scope>
    <source>
        <strain evidence="2 3">CCUG 43002</strain>
    </source>
</reference>
<name>A0A482PXP2_WEICO</name>
<dbReference type="EMBL" id="JAAOCP010000001">
    <property type="protein sequence ID" value="MBJ7637902.1"/>
    <property type="molecule type" value="Genomic_DNA"/>
</dbReference>
<dbReference type="InterPro" id="IPR057087">
    <property type="entry name" value="Gp12-like"/>
</dbReference>
<comment type="caution">
    <text evidence="2">The sequence shown here is derived from an EMBL/GenBank/DDBJ whole genome shotgun (WGS) entry which is preliminary data.</text>
</comment>
<proteinExistence type="predicted"/>
<evidence type="ECO:0000259" key="1">
    <source>
        <dbReference type="Pfam" id="PF23961"/>
    </source>
</evidence>
<dbReference type="OrthoDB" id="2148722at2"/>
<dbReference type="AlphaFoldDB" id="A0A482PXP2"/>
<feature type="domain" description="Phage neck terminator protein gp12-like" evidence="1">
    <location>
        <begin position="11"/>
        <end position="155"/>
    </location>
</feature>
<accession>A0A482PXP2</accession>
<sequence length="157" mass="17821">MAIQTYDYSVLYKVFSTIIKDTQGLTMIELGGAGEIPAAPFVVFDIISPRIDIYEHYDVTERVPFEAVVSFTHYALKKLEALNLSENLRNQFVTDASLTQLRQADIVIAEVMPTNIRSIQNSTADKFMVGFDMRLRLRDPFVDEQIPQIASVDVQEK</sequence>
<dbReference type="Pfam" id="PF23961">
    <property type="entry name" value="Phage_tail_terminator_9"/>
    <property type="match status" value="1"/>
</dbReference>
<organism evidence="2 3">
    <name type="scientific">Weissella confusa</name>
    <name type="common">Lactobacillus confusus</name>
    <dbReference type="NCBI Taxonomy" id="1583"/>
    <lineage>
        <taxon>Bacteria</taxon>
        <taxon>Bacillati</taxon>
        <taxon>Bacillota</taxon>
        <taxon>Bacilli</taxon>
        <taxon>Lactobacillales</taxon>
        <taxon>Lactobacillaceae</taxon>
        <taxon>Weissella</taxon>
    </lineage>
</organism>
<gene>
    <name evidence="2" type="ORF">HAU20_00500</name>
</gene>
<keyword evidence="3" id="KW-1185">Reference proteome</keyword>